<sequence length="143" mass="15883">MKHIFLLAAVAFCMTSQAQRSYEEQVQKTVTQFVKALEDSDLKSLSSLTVSKLTYGHSSGKIENKEQFLQTFKTGASDFVKINISGQTIDIAGTTAIVRHLFDADTNDNNKPGHVTLKVMTVWQKQGAKWILLARQAVKPPVQ</sequence>
<protein>
    <submittedName>
        <fullName evidence="3">Nuclear transport factor 2 family protein</fullName>
    </submittedName>
</protein>
<dbReference type="InterPro" id="IPR027843">
    <property type="entry name" value="DUF4440"/>
</dbReference>
<keyword evidence="4" id="KW-1185">Reference proteome</keyword>
<accession>A0ABZ0W1F9</accession>
<reference evidence="3 4" key="1">
    <citation type="submission" date="2023-12" db="EMBL/GenBank/DDBJ databases">
        <title>Genome sequencing and assembly of bacterial species from a model synthetic community.</title>
        <authorList>
            <person name="Hogle S.L."/>
        </authorList>
    </citation>
    <scope>NUCLEOTIDE SEQUENCE [LARGE SCALE GENOMIC DNA]</scope>
    <source>
        <strain evidence="3 4">HAMBI_3031</strain>
    </source>
</reference>
<gene>
    <name evidence="3" type="ORF">U0035_15615</name>
</gene>
<dbReference type="RefSeq" id="WP_245957763.1">
    <property type="nucleotide sequence ID" value="NZ_CP139960.1"/>
</dbReference>
<dbReference type="Gene3D" id="3.10.450.50">
    <property type="match status" value="1"/>
</dbReference>
<name>A0ABZ0W1F9_9BACT</name>
<dbReference type="EMBL" id="CP139960">
    <property type="protein sequence ID" value="WQD37100.1"/>
    <property type="molecule type" value="Genomic_DNA"/>
</dbReference>
<proteinExistence type="predicted"/>
<keyword evidence="1" id="KW-0732">Signal</keyword>
<evidence type="ECO:0000313" key="4">
    <source>
        <dbReference type="Proteomes" id="UP001325680"/>
    </source>
</evidence>
<evidence type="ECO:0000256" key="1">
    <source>
        <dbReference type="SAM" id="SignalP"/>
    </source>
</evidence>
<dbReference type="InterPro" id="IPR032710">
    <property type="entry name" value="NTF2-like_dom_sf"/>
</dbReference>
<evidence type="ECO:0000313" key="3">
    <source>
        <dbReference type="EMBL" id="WQD37100.1"/>
    </source>
</evidence>
<dbReference type="SUPFAM" id="SSF54427">
    <property type="entry name" value="NTF2-like"/>
    <property type="match status" value="1"/>
</dbReference>
<feature type="signal peptide" evidence="1">
    <location>
        <begin position="1"/>
        <end position="18"/>
    </location>
</feature>
<dbReference type="Proteomes" id="UP001325680">
    <property type="component" value="Chromosome"/>
</dbReference>
<organism evidence="3 4">
    <name type="scientific">Niabella yanshanensis</name>
    <dbReference type="NCBI Taxonomy" id="577386"/>
    <lineage>
        <taxon>Bacteria</taxon>
        <taxon>Pseudomonadati</taxon>
        <taxon>Bacteroidota</taxon>
        <taxon>Chitinophagia</taxon>
        <taxon>Chitinophagales</taxon>
        <taxon>Chitinophagaceae</taxon>
        <taxon>Niabella</taxon>
    </lineage>
</organism>
<evidence type="ECO:0000259" key="2">
    <source>
        <dbReference type="Pfam" id="PF14534"/>
    </source>
</evidence>
<feature type="domain" description="DUF4440" evidence="2">
    <location>
        <begin position="27"/>
        <end position="131"/>
    </location>
</feature>
<dbReference type="Pfam" id="PF14534">
    <property type="entry name" value="DUF4440"/>
    <property type="match status" value="1"/>
</dbReference>
<feature type="chain" id="PRO_5046173938" evidence="1">
    <location>
        <begin position="19"/>
        <end position="143"/>
    </location>
</feature>